<evidence type="ECO:0000313" key="15">
    <source>
        <dbReference type="EMBL" id="EBR8575091.1"/>
    </source>
</evidence>
<comment type="pathway">
    <text evidence="2">Bacterial outer membrane biogenesis; lipopolysaccharide biosynthesis.</text>
</comment>
<evidence type="ECO:0000256" key="5">
    <source>
        <dbReference type="ARBA" id="ARBA00022692"/>
    </source>
</evidence>
<evidence type="ECO:0000313" key="14">
    <source>
        <dbReference type="EMBL" id="EAB8479132.1"/>
    </source>
</evidence>
<dbReference type="GO" id="GO:0004713">
    <property type="term" value="F:protein tyrosine kinase activity"/>
    <property type="evidence" value="ECO:0007669"/>
    <property type="project" value="TreeGrafter"/>
</dbReference>
<dbReference type="EMBL" id="AAAFYZ010000085">
    <property type="protein sequence ID" value="EAB8479132.1"/>
    <property type="molecule type" value="Genomic_DNA"/>
</dbReference>
<dbReference type="PANTHER" id="PTHR32309">
    <property type="entry name" value="TYROSINE-PROTEIN KINASE"/>
    <property type="match status" value="1"/>
</dbReference>
<evidence type="ECO:0000256" key="7">
    <source>
        <dbReference type="ARBA" id="ARBA00022989"/>
    </source>
</evidence>
<sequence length="325" mass="36229">MTMESNRISTGGNIPGQTDLIDLAIQLRDGAVTIIVFMLAGILMAIGYLMAAEEHWTSTAVITRPDIGQVAGYYNVMTTVYGKDAPGLPEVQTDIADRFNSAFSALSDSLRNQKEPEKLSAEPSEKGQPFPVKVSYVGTTAGEAQRRLAEYLRQVEEKTVKELNEEMKTTIVLHTGFLLSALRQQEVVAREQKDQHIRQLEAALRYAEEAKIDKPHTRNTQYVTQDTMFLLGKDALKSMTENEATRPLTFSDDYYQMKQKLFDIRSLKPDTVHPYRCIMPPRLPVRRDSPKTALTLVLAVLLGGMAGAGMVLGRNAFRNIHCSSC</sequence>
<protein>
    <recommendedName>
        <fullName evidence="10">Chain length determinant protein</fullName>
    </recommendedName>
    <alternativeName>
        <fullName evidence="11">Polysaccharide antigen chain regulator</fullName>
    </alternativeName>
</protein>
<feature type="transmembrane region" description="Helical" evidence="12">
    <location>
        <begin position="30"/>
        <end position="51"/>
    </location>
</feature>
<gene>
    <name evidence="14" type="primary">wzzB</name>
    <name evidence="14" type="ORF">AU894_23650</name>
    <name evidence="15" type="ORF">DOV67_26875</name>
</gene>
<accession>A0A3Y9C586</accession>
<dbReference type="AlphaFoldDB" id="A0A3Y9C586"/>
<name>A0A3Y9C586_SALEB</name>
<keyword evidence="5 12" id="KW-0812">Transmembrane</keyword>
<dbReference type="Pfam" id="PF02706">
    <property type="entry name" value="Wzz"/>
    <property type="match status" value="1"/>
</dbReference>
<evidence type="ECO:0000256" key="2">
    <source>
        <dbReference type="ARBA" id="ARBA00004756"/>
    </source>
</evidence>
<dbReference type="InterPro" id="IPR003856">
    <property type="entry name" value="LPS_length_determ_N"/>
</dbReference>
<evidence type="ECO:0000256" key="3">
    <source>
        <dbReference type="ARBA" id="ARBA00022475"/>
    </source>
</evidence>
<keyword evidence="6" id="KW-0448">Lipopolysaccharide biosynthesis</keyword>
<dbReference type="NCBIfam" id="NF012015">
    <property type="entry name" value="PRK15471.1"/>
    <property type="match status" value="1"/>
</dbReference>
<keyword evidence="3" id="KW-1003">Cell membrane</keyword>
<dbReference type="Proteomes" id="UP000839708">
    <property type="component" value="Unassembled WGS sequence"/>
</dbReference>
<evidence type="ECO:0000256" key="8">
    <source>
        <dbReference type="ARBA" id="ARBA00023136"/>
    </source>
</evidence>
<evidence type="ECO:0000256" key="9">
    <source>
        <dbReference type="ARBA" id="ARBA00038118"/>
    </source>
</evidence>
<evidence type="ECO:0000256" key="11">
    <source>
        <dbReference type="ARBA" id="ARBA00042235"/>
    </source>
</evidence>
<evidence type="ECO:0000259" key="13">
    <source>
        <dbReference type="Pfam" id="PF02706"/>
    </source>
</evidence>
<dbReference type="SUPFAM" id="SSF160355">
    <property type="entry name" value="Bacterial polysaccharide co-polymerase-like"/>
    <property type="match status" value="1"/>
</dbReference>
<dbReference type="EMBL" id="AAGTQF010000135">
    <property type="protein sequence ID" value="EBR8575091.1"/>
    <property type="molecule type" value="Genomic_DNA"/>
</dbReference>
<evidence type="ECO:0000256" key="4">
    <source>
        <dbReference type="ARBA" id="ARBA00022519"/>
    </source>
</evidence>
<dbReference type="Gene3D" id="3.30.1890.10">
    <property type="entry name" value="FepE-like"/>
    <property type="match status" value="1"/>
</dbReference>
<comment type="caution">
    <text evidence="14">The sequence shown here is derived from an EMBL/GenBank/DDBJ whole genome shotgun (WGS) entry which is preliminary data.</text>
</comment>
<organism evidence="14">
    <name type="scientific">Salmonella enterica subsp. enterica serovar Java</name>
    <dbReference type="NCBI Taxonomy" id="224729"/>
    <lineage>
        <taxon>Bacteria</taxon>
        <taxon>Pseudomonadati</taxon>
        <taxon>Pseudomonadota</taxon>
        <taxon>Gammaproteobacteria</taxon>
        <taxon>Enterobacterales</taxon>
        <taxon>Enterobacteriaceae</taxon>
        <taxon>Salmonella</taxon>
    </lineage>
</organism>
<evidence type="ECO:0000256" key="1">
    <source>
        <dbReference type="ARBA" id="ARBA00004429"/>
    </source>
</evidence>
<keyword evidence="8 12" id="KW-0472">Membrane</keyword>
<dbReference type="Proteomes" id="UP000839644">
    <property type="component" value="Unassembled WGS sequence"/>
</dbReference>
<evidence type="ECO:0000256" key="12">
    <source>
        <dbReference type="SAM" id="Phobius"/>
    </source>
</evidence>
<proteinExistence type="inferred from homology"/>
<dbReference type="GO" id="GO:0009103">
    <property type="term" value="P:lipopolysaccharide biosynthetic process"/>
    <property type="evidence" value="ECO:0007669"/>
    <property type="project" value="UniProtKB-KW"/>
</dbReference>
<keyword evidence="4" id="KW-0997">Cell inner membrane</keyword>
<evidence type="ECO:0000256" key="6">
    <source>
        <dbReference type="ARBA" id="ARBA00022985"/>
    </source>
</evidence>
<feature type="transmembrane region" description="Helical" evidence="12">
    <location>
        <begin position="292"/>
        <end position="313"/>
    </location>
</feature>
<comment type="similarity">
    <text evidence="9">Belongs to the WzzB/Cld/Rol family.</text>
</comment>
<evidence type="ECO:0000256" key="10">
    <source>
        <dbReference type="ARBA" id="ARBA00039982"/>
    </source>
</evidence>
<feature type="domain" description="Polysaccharide chain length determinant N-terminal" evidence="13">
    <location>
        <begin position="17"/>
        <end position="120"/>
    </location>
</feature>
<reference evidence="14" key="1">
    <citation type="submission" date="2018-08" db="EMBL/GenBank/DDBJ databases">
        <authorList>
            <person name="Ashton P.M."/>
            <person name="Dallman T."/>
            <person name="Nair S."/>
            <person name="De Pinna E."/>
            <person name="Peters T."/>
            <person name="Grant K."/>
        </authorList>
    </citation>
    <scope>NUCLEOTIDE SEQUENCE [LARGE SCALE GENOMIC DNA]</scope>
    <source>
        <strain evidence="14">43913</strain>
        <strain evidence="15">498895</strain>
    </source>
</reference>
<dbReference type="InterPro" id="IPR050445">
    <property type="entry name" value="Bact_polysacc_biosynth/exp"/>
</dbReference>
<dbReference type="GO" id="GO:0005886">
    <property type="term" value="C:plasma membrane"/>
    <property type="evidence" value="ECO:0007669"/>
    <property type="project" value="UniProtKB-SubCell"/>
</dbReference>
<comment type="subcellular location">
    <subcellularLocation>
        <location evidence="1">Cell inner membrane</location>
        <topology evidence="1">Multi-pass membrane protein</topology>
    </subcellularLocation>
</comment>
<dbReference type="PANTHER" id="PTHR32309:SF29">
    <property type="entry name" value="CHAIN LENGTH DETERMINANT PROTEIN"/>
    <property type="match status" value="1"/>
</dbReference>
<keyword evidence="7 12" id="KW-1133">Transmembrane helix</keyword>